<evidence type="ECO:0000256" key="1">
    <source>
        <dbReference type="ARBA" id="ARBA00004123"/>
    </source>
</evidence>
<sequence>MRVGPLIYEAKCLKGEISDTGKVQYLIHYNGWNKHWDEWVAEPRVLKYNDANLQKQKELLQQYNGKDKGRRNKMTKLVKPEKENVENNKIIPEVHTPIVPVFVQQSDDTLNEVKKKKVVDDIQKPEREPEANTWEIGFGSVQIPDQLKPMLVDDWDLITKQKQLYSLPAKTSVEDILNMYLEEKSSSAGDQYFVLKEVIMGMKEYFNVMLGSQLLYKFERPQYGEIIELNAHLTVCQIYGAYHLLRFFVQMGSVTSKHAHINLENFGILLYYAQDCLEFLQEKRLKFFNPSEYEIAPAEYHRKAIT</sequence>
<dbReference type="InterPro" id="IPR026541">
    <property type="entry name" value="MRG_dom"/>
</dbReference>
<evidence type="ECO:0000256" key="4">
    <source>
        <dbReference type="ARBA" id="ARBA00023163"/>
    </source>
</evidence>
<evidence type="ECO:0008006" key="10">
    <source>
        <dbReference type="Google" id="ProtNLM"/>
    </source>
</evidence>
<evidence type="ECO:0000256" key="2">
    <source>
        <dbReference type="ARBA" id="ARBA00022853"/>
    </source>
</evidence>
<keyword evidence="9" id="KW-1185">Reference proteome</keyword>
<evidence type="ECO:0000313" key="8">
    <source>
        <dbReference type="EMBL" id="CAK8672647.1"/>
    </source>
</evidence>
<name>A0ABP0F2Z3_CLALP</name>
<dbReference type="Gene3D" id="1.10.274.30">
    <property type="entry name" value="MRG domain"/>
    <property type="match status" value="1"/>
</dbReference>
<dbReference type="PANTHER" id="PTHR10880">
    <property type="entry name" value="MORTALITY FACTOR 4-LIKE PROTEIN"/>
    <property type="match status" value="1"/>
</dbReference>
<dbReference type="PANTHER" id="PTHR10880:SF48">
    <property type="entry name" value="MORTALITY FACTOR 4 LIKE 2"/>
    <property type="match status" value="1"/>
</dbReference>
<dbReference type="EMBL" id="CAWYQH010000001">
    <property type="protein sequence ID" value="CAK8672647.1"/>
    <property type="molecule type" value="Genomic_DNA"/>
</dbReference>
<organism evidence="8 9">
    <name type="scientific">Clavelina lepadiformis</name>
    <name type="common">Light-bulb sea squirt</name>
    <name type="synonym">Ascidia lepadiformis</name>
    <dbReference type="NCBI Taxonomy" id="159417"/>
    <lineage>
        <taxon>Eukaryota</taxon>
        <taxon>Metazoa</taxon>
        <taxon>Chordata</taxon>
        <taxon>Tunicata</taxon>
        <taxon>Ascidiacea</taxon>
        <taxon>Aplousobranchia</taxon>
        <taxon>Clavelinidae</taxon>
        <taxon>Clavelina</taxon>
    </lineage>
</organism>
<dbReference type="InterPro" id="IPR008676">
    <property type="entry name" value="MRG"/>
</dbReference>
<keyword evidence="2" id="KW-0156">Chromatin regulator</keyword>
<feature type="domain" description="MSL3 chromodomain-like" evidence="7">
    <location>
        <begin position="4"/>
        <end position="60"/>
    </location>
</feature>
<evidence type="ECO:0000259" key="7">
    <source>
        <dbReference type="Pfam" id="PF22732"/>
    </source>
</evidence>
<reference evidence="8 9" key="1">
    <citation type="submission" date="2024-02" db="EMBL/GenBank/DDBJ databases">
        <authorList>
            <person name="Daric V."/>
            <person name="Darras S."/>
        </authorList>
    </citation>
    <scope>NUCLEOTIDE SEQUENCE [LARGE SCALE GENOMIC DNA]</scope>
</reference>
<evidence type="ECO:0000256" key="5">
    <source>
        <dbReference type="ARBA" id="ARBA00023242"/>
    </source>
</evidence>
<comment type="caution">
    <text evidence="8">The sequence shown here is derived from an EMBL/GenBank/DDBJ whole genome shotgun (WGS) entry which is preliminary data.</text>
</comment>
<proteinExistence type="predicted"/>
<evidence type="ECO:0000313" key="9">
    <source>
        <dbReference type="Proteomes" id="UP001642483"/>
    </source>
</evidence>
<gene>
    <name evidence="8" type="ORF">CVLEPA_LOCUS2345</name>
</gene>
<dbReference type="Pfam" id="PF22732">
    <property type="entry name" value="MSL3_chromo-like"/>
    <property type="match status" value="1"/>
</dbReference>
<dbReference type="Pfam" id="PF05712">
    <property type="entry name" value="MRG"/>
    <property type="match status" value="1"/>
</dbReference>
<dbReference type="InterPro" id="IPR038217">
    <property type="entry name" value="MRG_C_sf"/>
</dbReference>
<dbReference type="Proteomes" id="UP001642483">
    <property type="component" value="Unassembled WGS sequence"/>
</dbReference>
<dbReference type="PROSITE" id="PS51640">
    <property type="entry name" value="MRG"/>
    <property type="match status" value="1"/>
</dbReference>
<evidence type="ECO:0000259" key="6">
    <source>
        <dbReference type="Pfam" id="PF05712"/>
    </source>
</evidence>
<dbReference type="InterPro" id="IPR053820">
    <property type="entry name" value="MSL3_chromo-like"/>
</dbReference>
<dbReference type="Gene3D" id="2.30.30.140">
    <property type="match status" value="1"/>
</dbReference>
<dbReference type="PIRSF" id="PIRSF038133">
    <property type="entry name" value="HAT_Nua4_EAF3/MRG15"/>
    <property type="match status" value="1"/>
</dbReference>
<evidence type="ECO:0000256" key="3">
    <source>
        <dbReference type="ARBA" id="ARBA00023015"/>
    </source>
</evidence>
<keyword evidence="3" id="KW-0805">Transcription regulation</keyword>
<protein>
    <recommendedName>
        <fullName evidence="10">MRG domain-containing protein</fullName>
    </recommendedName>
</protein>
<dbReference type="SUPFAM" id="SSF54160">
    <property type="entry name" value="Chromo domain-like"/>
    <property type="match status" value="1"/>
</dbReference>
<feature type="domain" description="MRG" evidence="6">
    <location>
        <begin position="125"/>
        <end position="294"/>
    </location>
</feature>
<keyword evidence="5" id="KW-0539">Nucleus</keyword>
<dbReference type="InterPro" id="IPR016197">
    <property type="entry name" value="Chromo-like_dom_sf"/>
</dbReference>
<accession>A0ABP0F2Z3</accession>
<comment type="subcellular location">
    <subcellularLocation>
        <location evidence="1">Nucleus</location>
    </subcellularLocation>
</comment>
<keyword evidence="4" id="KW-0804">Transcription</keyword>